<sequence length="205" mass="23264">MTEPSYRYTAVAAILHWLTVLAIFVLIGMGWWMTRLGEPQHDLKMALYTFHKSLGLTVLLLTVLRIFWRLTHKAPPLPSHMPLIQKAAAHLLHFGLYVMLLALPVSGWVFNDAVQFPLPFWGIGDLPDLYRWDDATKTATIFGFIPIRGVFADSVQAWQGMQTAHRWLGYLLMAMIVAHVGAALKHTFVDKDNLLLRMVPRFGGD</sequence>
<keyword evidence="6 13" id="KW-0812">Transmembrane</keyword>
<dbReference type="PANTHER" id="PTHR30529:SF1">
    <property type="entry name" value="CYTOCHROME B561 HOMOLOG 2"/>
    <property type="match status" value="1"/>
</dbReference>
<dbReference type="InterPro" id="IPR016174">
    <property type="entry name" value="Di-haem_cyt_TM"/>
</dbReference>
<evidence type="ECO:0000256" key="10">
    <source>
        <dbReference type="ARBA" id="ARBA00023004"/>
    </source>
</evidence>
<keyword evidence="11 13" id="KW-0472">Membrane</keyword>
<evidence type="ECO:0000256" key="8">
    <source>
        <dbReference type="ARBA" id="ARBA00022982"/>
    </source>
</evidence>
<dbReference type="SUPFAM" id="SSF81342">
    <property type="entry name" value="Transmembrane di-heme cytochromes"/>
    <property type="match status" value="1"/>
</dbReference>
<keyword evidence="10" id="KW-0408">Iron</keyword>
<dbReference type="Gene3D" id="1.20.950.20">
    <property type="entry name" value="Transmembrane di-heme cytochromes, Chain C"/>
    <property type="match status" value="1"/>
</dbReference>
<accession>A0A0S3PYB7</accession>
<dbReference type="GO" id="GO:0022904">
    <property type="term" value="P:respiratory electron transport chain"/>
    <property type="evidence" value="ECO:0007669"/>
    <property type="project" value="InterPro"/>
</dbReference>
<gene>
    <name evidence="15" type="ORF">GJW-30_1_03468</name>
</gene>
<feature type="transmembrane region" description="Helical" evidence="13">
    <location>
        <begin position="89"/>
        <end position="110"/>
    </location>
</feature>
<evidence type="ECO:0000259" key="14">
    <source>
        <dbReference type="Pfam" id="PF01292"/>
    </source>
</evidence>
<feature type="domain" description="Cytochrome b561 bacterial/Ni-hydrogenase" evidence="14">
    <location>
        <begin position="7"/>
        <end position="200"/>
    </location>
</feature>
<comment type="cofactor">
    <cofactor evidence="1">
        <name>heme b</name>
        <dbReference type="ChEBI" id="CHEBI:60344"/>
    </cofactor>
</comment>
<dbReference type="GO" id="GO:0020037">
    <property type="term" value="F:heme binding"/>
    <property type="evidence" value="ECO:0007669"/>
    <property type="project" value="TreeGrafter"/>
</dbReference>
<keyword evidence="8" id="KW-0249">Electron transport</keyword>
<evidence type="ECO:0000313" key="16">
    <source>
        <dbReference type="Proteomes" id="UP000236884"/>
    </source>
</evidence>
<reference evidence="15 16" key="1">
    <citation type="submission" date="2015-08" db="EMBL/GenBank/DDBJ databases">
        <title>Investigation of the bacterial diversity of lava forest soil.</title>
        <authorList>
            <person name="Lee J.S."/>
        </authorList>
    </citation>
    <scope>NUCLEOTIDE SEQUENCE [LARGE SCALE GENOMIC DNA]</scope>
    <source>
        <strain evidence="15 16">GJW-30</strain>
    </source>
</reference>
<keyword evidence="3" id="KW-0813">Transport</keyword>
<dbReference type="GO" id="GO:0046872">
    <property type="term" value="F:metal ion binding"/>
    <property type="evidence" value="ECO:0007669"/>
    <property type="project" value="UniProtKB-KW"/>
</dbReference>
<evidence type="ECO:0000256" key="12">
    <source>
        <dbReference type="ARBA" id="ARBA00037975"/>
    </source>
</evidence>
<organism evidence="15 16">
    <name type="scientific">Variibacter gotjawalensis</name>
    <dbReference type="NCBI Taxonomy" id="1333996"/>
    <lineage>
        <taxon>Bacteria</taxon>
        <taxon>Pseudomonadati</taxon>
        <taxon>Pseudomonadota</taxon>
        <taxon>Alphaproteobacteria</taxon>
        <taxon>Hyphomicrobiales</taxon>
        <taxon>Nitrobacteraceae</taxon>
        <taxon>Variibacter</taxon>
    </lineage>
</organism>
<keyword evidence="5" id="KW-0349">Heme</keyword>
<keyword evidence="7" id="KW-0479">Metal-binding</keyword>
<dbReference type="OrthoDB" id="1247465at2"/>
<evidence type="ECO:0000256" key="1">
    <source>
        <dbReference type="ARBA" id="ARBA00001970"/>
    </source>
</evidence>
<evidence type="ECO:0000256" key="2">
    <source>
        <dbReference type="ARBA" id="ARBA00004651"/>
    </source>
</evidence>
<dbReference type="Proteomes" id="UP000236884">
    <property type="component" value="Chromosome"/>
</dbReference>
<proteinExistence type="inferred from homology"/>
<dbReference type="GO" id="GO:0009055">
    <property type="term" value="F:electron transfer activity"/>
    <property type="evidence" value="ECO:0007669"/>
    <property type="project" value="InterPro"/>
</dbReference>
<keyword evidence="16" id="KW-1185">Reference proteome</keyword>
<evidence type="ECO:0000256" key="7">
    <source>
        <dbReference type="ARBA" id="ARBA00022723"/>
    </source>
</evidence>
<evidence type="ECO:0000256" key="9">
    <source>
        <dbReference type="ARBA" id="ARBA00022989"/>
    </source>
</evidence>
<evidence type="ECO:0000256" key="5">
    <source>
        <dbReference type="ARBA" id="ARBA00022617"/>
    </source>
</evidence>
<evidence type="ECO:0000313" key="15">
    <source>
        <dbReference type="EMBL" id="BAT60918.1"/>
    </source>
</evidence>
<feature type="transmembrane region" description="Helical" evidence="13">
    <location>
        <begin position="45"/>
        <end position="68"/>
    </location>
</feature>
<comment type="similarity">
    <text evidence="12">Belongs to the cytochrome b561 family.</text>
</comment>
<dbReference type="EMBL" id="AP014946">
    <property type="protein sequence ID" value="BAT60918.1"/>
    <property type="molecule type" value="Genomic_DNA"/>
</dbReference>
<feature type="transmembrane region" description="Helical" evidence="13">
    <location>
        <begin position="167"/>
        <end position="188"/>
    </location>
</feature>
<dbReference type="InterPro" id="IPR011577">
    <property type="entry name" value="Cyt_b561_bac/Ni-Hgenase"/>
</dbReference>
<dbReference type="KEGG" id="vgo:GJW-30_1_03468"/>
<dbReference type="GO" id="GO:0005886">
    <property type="term" value="C:plasma membrane"/>
    <property type="evidence" value="ECO:0007669"/>
    <property type="project" value="UniProtKB-SubCell"/>
</dbReference>
<dbReference type="RefSeq" id="WP_096357538.1">
    <property type="nucleotide sequence ID" value="NZ_AP014946.1"/>
</dbReference>
<dbReference type="Pfam" id="PF01292">
    <property type="entry name" value="Ni_hydr_CYTB"/>
    <property type="match status" value="1"/>
</dbReference>
<evidence type="ECO:0000256" key="3">
    <source>
        <dbReference type="ARBA" id="ARBA00022448"/>
    </source>
</evidence>
<evidence type="ECO:0000256" key="11">
    <source>
        <dbReference type="ARBA" id="ARBA00023136"/>
    </source>
</evidence>
<feature type="transmembrane region" description="Helical" evidence="13">
    <location>
        <begin position="12"/>
        <end position="33"/>
    </location>
</feature>
<keyword evidence="9 13" id="KW-1133">Transmembrane helix</keyword>
<evidence type="ECO:0000256" key="13">
    <source>
        <dbReference type="SAM" id="Phobius"/>
    </source>
</evidence>
<dbReference type="PANTHER" id="PTHR30529">
    <property type="entry name" value="CYTOCHROME B561"/>
    <property type="match status" value="1"/>
</dbReference>
<dbReference type="AlphaFoldDB" id="A0A0S3PYB7"/>
<keyword evidence="4" id="KW-1003">Cell membrane</keyword>
<name>A0A0S3PYB7_9BRAD</name>
<comment type="subcellular location">
    <subcellularLocation>
        <location evidence="2">Cell membrane</location>
        <topology evidence="2">Multi-pass membrane protein</topology>
    </subcellularLocation>
</comment>
<protein>
    <recommendedName>
        <fullName evidence="14">Cytochrome b561 bacterial/Ni-hydrogenase domain-containing protein</fullName>
    </recommendedName>
</protein>
<evidence type="ECO:0000256" key="6">
    <source>
        <dbReference type="ARBA" id="ARBA00022692"/>
    </source>
</evidence>
<evidence type="ECO:0000256" key="4">
    <source>
        <dbReference type="ARBA" id="ARBA00022475"/>
    </source>
</evidence>
<dbReference type="InterPro" id="IPR052168">
    <property type="entry name" value="Cytochrome_b561_oxidase"/>
</dbReference>